<dbReference type="AlphaFoldDB" id="A0A9R0J7G7"/>
<dbReference type="OrthoDB" id="1847243at2759"/>
<name>A0A9R0J7G7_SPIOL</name>
<dbReference type="Proteomes" id="UP000813463">
    <property type="component" value="Chromosome 6"/>
</dbReference>
<dbReference type="Pfam" id="PF01190">
    <property type="entry name" value="Pollen_Ole_e_1"/>
    <property type="match status" value="1"/>
</dbReference>
<keyword evidence="1 3" id="KW-0732">Signal</keyword>
<evidence type="ECO:0000313" key="5">
    <source>
        <dbReference type="RefSeq" id="XP_021862641.1"/>
    </source>
</evidence>
<feature type="compositionally biased region" description="Polar residues" evidence="2">
    <location>
        <begin position="52"/>
        <end position="64"/>
    </location>
</feature>
<dbReference type="RefSeq" id="XP_021862641.1">
    <property type="nucleotide sequence ID" value="XM_022006949.2"/>
</dbReference>
<reference evidence="4" key="1">
    <citation type="journal article" date="2021" name="Nat. Commun.">
        <title>Genomic analyses provide insights into spinach domestication and the genetic basis of agronomic traits.</title>
        <authorList>
            <person name="Cai X."/>
            <person name="Sun X."/>
            <person name="Xu C."/>
            <person name="Sun H."/>
            <person name="Wang X."/>
            <person name="Ge C."/>
            <person name="Zhang Z."/>
            <person name="Wang Q."/>
            <person name="Fei Z."/>
            <person name="Jiao C."/>
            <person name="Wang Q."/>
        </authorList>
    </citation>
    <scope>NUCLEOTIDE SEQUENCE [LARGE SCALE GENOMIC DNA]</scope>
    <source>
        <strain evidence="4">cv. Varoflay</strain>
    </source>
</reference>
<proteinExistence type="predicted"/>
<dbReference type="KEGG" id="soe:110801593"/>
<feature type="signal peptide" evidence="3">
    <location>
        <begin position="1"/>
        <end position="22"/>
    </location>
</feature>
<evidence type="ECO:0000313" key="4">
    <source>
        <dbReference type="Proteomes" id="UP000813463"/>
    </source>
</evidence>
<keyword evidence="4" id="KW-1185">Reference proteome</keyword>
<evidence type="ECO:0000256" key="3">
    <source>
        <dbReference type="SAM" id="SignalP"/>
    </source>
</evidence>
<protein>
    <submittedName>
        <fullName evidence="5">Protein SEED AND ROOT HAIR PROTECTIVE PROTEIN-like</fullName>
    </submittedName>
</protein>
<evidence type="ECO:0000256" key="2">
    <source>
        <dbReference type="SAM" id="MobiDB-lite"/>
    </source>
</evidence>
<dbReference type="GeneID" id="110801593"/>
<dbReference type="PANTHER" id="PTHR33470:SF40">
    <property type="entry name" value="PROTEIN SEED AND ROOT HAIR PROTECTIVE PROTEIN"/>
    <property type="match status" value="1"/>
</dbReference>
<accession>A0A9R0J7G7</accession>
<dbReference type="GO" id="GO:0071944">
    <property type="term" value="C:cell periphery"/>
    <property type="evidence" value="ECO:0000318"/>
    <property type="project" value="GO_Central"/>
</dbReference>
<dbReference type="PANTHER" id="PTHR33470">
    <property type="entry name" value="OS01G0164075 PROTEIN"/>
    <property type="match status" value="1"/>
</dbReference>
<reference evidence="5" key="2">
    <citation type="submission" date="2025-08" db="UniProtKB">
        <authorList>
            <consortium name="RefSeq"/>
        </authorList>
    </citation>
    <scope>IDENTIFICATION</scope>
    <source>
        <tissue evidence="5">Leaf</tissue>
    </source>
</reference>
<sequence length="191" mass="20888">MAFSNFFLVSISVVAFLGIASAEYKTGRSLKPYGPGNGGYKAGRSLEPYQPEDNTPSYNPEENSNNVAIKIQGSIYCKRYTDLIPMQGATGRVTCMVKDKYGNEKAPFSVETQLTDKKGYFLINLAEYTSPGYSFSNCRVFLDEPTVGGDCNVPTDTNDGLSGAHPSKPRRLSDKSMLYSVGPFAFKTSSY</sequence>
<gene>
    <name evidence="5" type="primary">LOC110801593</name>
</gene>
<feature type="chain" id="PRO_5040474488" evidence="3">
    <location>
        <begin position="23"/>
        <end position="191"/>
    </location>
</feature>
<organism evidence="4 5">
    <name type="scientific">Spinacia oleracea</name>
    <name type="common">Spinach</name>
    <dbReference type="NCBI Taxonomy" id="3562"/>
    <lineage>
        <taxon>Eukaryota</taxon>
        <taxon>Viridiplantae</taxon>
        <taxon>Streptophyta</taxon>
        <taxon>Embryophyta</taxon>
        <taxon>Tracheophyta</taxon>
        <taxon>Spermatophyta</taxon>
        <taxon>Magnoliopsida</taxon>
        <taxon>eudicotyledons</taxon>
        <taxon>Gunneridae</taxon>
        <taxon>Pentapetalae</taxon>
        <taxon>Caryophyllales</taxon>
        <taxon>Chenopodiaceae</taxon>
        <taxon>Chenopodioideae</taxon>
        <taxon>Anserineae</taxon>
        <taxon>Spinacia</taxon>
    </lineage>
</organism>
<evidence type="ECO:0000256" key="1">
    <source>
        <dbReference type="ARBA" id="ARBA00022729"/>
    </source>
</evidence>
<feature type="region of interest" description="Disordered" evidence="2">
    <location>
        <begin position="41"/>
        <end position="64"/>
    </location>
</feature>